<gene>
    <name evidence="1" type="ORF">PEPNEM18_01038</name>
</gene>
<organism evidence="1 2">
    <name type="scientific">Aedoeadaptatus nemausensis</name>
    <dbReference type="NCBI Taxonomy" id="2582829"/>
    <lineage>
        <taxon>Bacteria</taxon>
        <taxon>Bacillati</taxon>
        <taxon>Bacillota</taxon>
        <taxon>Tissierellia</taxon>
        <taxon>Tissierellales</taxon>
        <taxon>Peptoniphilaceae</taxon>
        <taxon>Aedoeadaptatus</taxon>
    </lineage>
</organism>
<dbReference type="Gene3D" id="2.30.110.40">
    <property type="entry name" value="Phage tail tube protein"/>
    <property type="match status" value="1"/>
</dbReference>
<name>A0A6V6Y5H2_9FIRM</name>
<protein>
    <recommendedName>
        <fullName evidence="3">Phage-like element PBSX protein xkdM</fullName>
    </recommendedName>
</protein>
<comment type="caution">
    <text evidence="1">The sequence shown here is derived from an EMBL/GenBank/DDBJ whole genome shotgun (WGS) entry which is preliminary data.</text>
</comment>
<sequence>MSFDHKWTFNGTFGEVWIDSEYIAEAESVTAEVSINYADIRKPRDLATYKKQLSMEGSGSMTLYKINSRQLMRAYSTEKSGHQVESQLIIKLSDPDAIGMERVVLKNVNFENVPLTGFERASETKQEISFTFAKWEPLDVVEEDTVVYN</sequence>
<dbReference type="AlphaFoldDB" id="A0A6V6Y5H2"/>
<dbReference type="InterPro" id="IPR038628">
    <property type="entry name" value="XkdM-like_sf"/>
</dbReference>
<dbReference type="InterPro" id="IPR018989">
    <property type="entry name" value="DUF2001"/>
</dbReference>
<evidence type="ECO:0000313" key="1">
    <source>
        <dbReference type="EMBL" id="CAC9931676.1"/>
    </source>
</evidence>
<dbReference type="Pfam" id="PF09393">
    <property type="entry name" value="DUF2001"/>
    <property type="match status" value="1"/>
</dbReference>
<dbReference type="EMBL" id="CAIJCS010000019">
    <property type="protein sequence ID" value="CAC9931676.1"/>
    <property type="molecule type" value="Genomic_DNA"/>
</dbReference>
<proteinExistence type="predicted"/>
<dbReference type="SUPFAM" id="SSF69279">
    <property type="entry name" value="Phage tail proteins"/>
    <property type="match status" value="1"/>
</dbReference>
<dbReference type="RefSeq" id="WP_180499957.1">
    <property type="nucleotide sequence ID" value="NZ_CAIJCS010000019.1"/>
</dbReference>
<evidence type="ECO:0000313" key="2">
    <source>
        <dbReference type="Proteomes" id="UP000586454"/>
    </source>
</evidence>
<reference evidence="1 2" key="1">
    <citation type="submission" date="2020-06" db="EMBL/GenBank/DDBJ databases">
        <authorList>
            <person name="Criscuolo A."/>
        </authorList>
    </citation>
    <scope>NUCLEOTIDE SEQUENCE [LARGE SCALE GENOMIC DNA]</scope>
    <source>
        <strain evidence="1">1804121828</strain>
    </source>
</reference>
<dbReference type="Proteomes" id="UP000586454">
    <property type="component" value="Unassembled WGS sequence"/>
</dbReference>
<evidence type="ECO:0008006" key="3">
    <source>
        <dbReference type="Google" id="ProtNLM"/>
    </source>
</evidence>
<keyword evidence="2" id="KW-1185">Reference proteome</keyword>
<accession>A0A6V6Y5H2</accession>